<gene>
    <name evidence="1" type="ORF">J1N35_010827</name>
</gene>
<protein>
    <submittedName>
        <fullName evidence="1">Uncharacterized protein</fullName>
    </submittedName>
</protein>
<proteinExistence type="predicted"/>
<evidence type="ECO:0000313" key="2">
    <source>
        <dbReference type="Proteomes" id="UP000828251"/>
    </source>
</evidence>
<organism evidence="1 2">
    <name type="scientific">Gossypium stocksii</name>
    <dbReference type="NCBI Taxonomy" id="47602"/>
    <lineage>
        <taxon>Eukaryota</taxon>
        <taxon>Viridiplantae</taxon>
        <taxon>Streptophyta</taxon>
        <taxon>Embryophyta</taxon>
        <taxon>Tracheophyta</taxon>
        <taxon>Spermatophyta</taxon>
        <taxon>Magnoliopsida</taxon>
        <taxon>eudicotyledons</taxon>
        <taxon>Gunneridae</taxon>
        <taxon>Pentapetalae</taxon>
        <taxon>rosids</taxon>
        <taxon>malvids</taxon>
        <taxon>Malvales</taxon>
        <taxon>Malvaceae</taxon>
        <taxon>Malvoideae</taxon>
        <taxon>Gossypium</taxon>
    </lineage>
</organism>
<accession>A0A9D3W162</accession>
<name>A0A9D3W162_9ROSI</name>
<comment type="caution">
    <text evidence="1">The sequence shown here is derived from an EMBL/GenBank/DDBJ whole genome shotgun (WGS) entry which is preliminary data.</text>
</comment>
<evidence type="ECO:0000313" key="1">
    <source>
        <dbReference type="EMBL" id="KAH1107059.1"/>
    </source>
</evidence>
<dbReference type="EMBL" id="JAIQCV010000004">
    <property type="protein sequence ID" value="KAH1107059.1"/>
    <property type="molecule type" value="Genomic_DNA"/>
</dbReference>
<dbReference type="AlphaFoldDB" id="A0A9D3W162"/>
<dbReference type="Proteomes" id="UP000828251">
    <property type="component" value="Unassembled WGS sequence"/>
</dbReference>
<keyword evidence="2" id="KW-1185">Reference proteome</keyword>
<reference evidence="1 2" key="1">
    <citation type="journal article" date="2021" name="Plant Biotechnol. J.">
        <title>Multi-omics assisted identification of the key and species-specific regulatory components of drought-tolerant mechanisms in Gossypium stocksii.</title>
        <authorList>
            <person name="Yu D."/>
            <person name="Ke L."/>
            <person name="Zhang D."/>
            <person name="Wu Y."/>
            <person name="Sun Y."/>
            <person name="Mei J."/>
            <person name="Sun J."/>
            <person name="Sun Y."/>
        </authorList>
    </citation>
    <scope>NUCLEOTIDE SEQUENCE [LARGE SCALE GENOMIC DNA]</scope>
    <source>
        <strain evidence="2">cv. E1</strain>
        <tissue evidence="1">Leaf</tissue>
    </source>
</reference>
<sequence length="87" mass="9254">MFFRALELSMGEEASSSKVMAVVPAENELIALARKFKRCMVSAVQDFPPGCGRVAGPNSGSCSGTRGSLVLHVIKCVYSITLYLLVG</sequence>